<evidence type="ECO:0000256" key="7">
    <source>
        <dbReference type="RuleBase" id="RU365065"/>
    </source>
</evidence>
<dbReference type="AlphaFoldDB" id="B0DGZ8"/>
<keyword evidence="7" id="KW-0406">Ion transport</keyword>
<feature type="transmembrane region" description="Helical" evidence="7">
    <location>
        <begin position="388"/>
        <end position="406"/>
    </location>
</feature>
<keyword evidence="4 7" id="KW-0812">Transmembrane</keyword>
<feature type="transmembrane region" description="Helical" evidence="7">
    <location>
        <begin position="80"/>
        <end position="99"/>
    </location>
</feature>
<dbReference type="GO" id="GO:0005381">
    <property type="term" value="F:iron ion transmembrane transporter activity"/>
    <property type="evidence" value="ECO:0007669"/>
    <property type="project" value="UniProtKB-UniRule"/>
</dbReference>
<evidence type="ECO:0000256" key="4">
    <source>
        <dbReference type="ARBA" id="ARBA00022692"/>
    </source>
</evidence>
<sequence length="529" mass="58719">MQQPEALTQECRLEVGASSRLPVDGGDVLQPVDSDANKIDTKGLIMLSLLRLCSAWGERSINFAVYLFLVRIFPNTLLPASVYGFCVTGSGILFSGSVGGVIDKYNRLLVIRCATVGQKFSMGIIYAVLMAFFLTPLGRGSPDLVGPPLAAFVGVVISGAILKVSTVCSTICIERDWASTIGSDSSQRLTKLNTWLRRIVSMMTFQPVTLNRNIQDLLCDLLSPLFVSALSAGVSYSFTASFLVCMTGASFFLEMYLTGATYHRFPELWSDRTSEARNDAAPIVAPADARTTSWHHRLLNFINPRDIICDFEEFRKLPVFYTSLSIASIYLTVLSFDGTMLTFLKDAHHYTDPFIAGQRAVCTVAGLTGTLLFPIISSKLGLVRTGSWSIWFEFVCLIPVVVALYVGAPIGATHTPTWNAFLLFGGMAFSRIGLWIFDLTQLQILQESLESHPRKNRLTSFQYILQNIFDMTKYALTMGLARPSEFRWAGLVSVIAVFVGGLLYTFMYAWRVRGHIAPHWRWLAKFKIL</sequence>
<keyword evidence="3 7" id="KW-0813">Transport</keyword>
<dbReference type="PANTHER" id="PTHR11660">
    <property type="entry name" value="SOLUTE CARRIER FAMILY 40 MEMBER"/>
    <property type="match status" value="1"/>
</dbReference>
<evidence type="ECO:0000313" key="8">
    <source>
        <dbReference type="EMBL" id="EDR06239.1"/>
    </source>
</evidence>
<gene>
    <name evidence="8" type="ORF">LACBIDRAFT_300536</name>
</gene>
<comment type="function">
    <text evidence="7">May be involved in iron transport and iron homeostasis.</text>
</comment>
<dbReference type="Proteomes" id="UP000001194">
    <property type="component" value="Unassembled WGS sequence"/>
</dbReference>
<keyword evidence="5 7" id="KW-1133">Transmembrane helix</keyword>
<keyword evidence="9" id="KW-1185">Reference proteome</keyword>
<feature type="transmembrane region" description="Helical" evidence="7">
    <location>
        <begin position="319"/>
        <end position="336"/>
    </location>
</feature>
<feature type="transmembrane region" description="Helical" evidence="7">
    <location>
        <begin position="149"/>
        <end position="174"/>
    </location>
</feature>
<comment type="caution">
    <text evidence="7">Lacks conserved residue(s) required for the propagation of feature annotation.</text>
</comment>
<evidence type="ECO:0000256" key="2">
    <source>
        <dbReference type="ARBA" id="ARBA00006279"/>
    </source>
</evidence>
<dbReference type="HOGENOM" id="CLU_020370_5_0_1"/>
<dbReference type="GO" id="GO:0016020">
    <property type="term" value="C:membrane"/>
    <property type="evidence" value="ECO:0007669"/>
    <property type="project" value="UniProtKB-SubCell"/>
</dbReference>
<dbReference type="EMBL" id="DS547109">
    <property type="protein sequence ID" value="EDR06239.1"/>
    <property type="molecule type" value="Genomic_DNA"/>
</dbReference>
<evidence type="ECO:0000256" key="3">
    <source>
        <dbReference type="ARBA" id="ARBA00022448"/>
    </source>
</evidence>
<dbReference type="OrthoDB" id="648861at2759"/>
<feature type="transmembrane region" description="Helical" evidence="7">
    <location>
        <begin position="488"/>
        <end position="510"/>
    </location>
</feature>
<accession>B0DGZ8</accession>
<dbReference type="GeneID" id="6078632"/>
<dbReference type="KEGG" id="lbc:LACBIDRAFT_300536"/>
<dbReference type="Pfam" id="PF06963">
    <property type="entry name" value="FPN1"/>
    <property type="match status" value="1"/>
</dbReference>
<comment type="subcellular location">
    <subcellularLocation>
        <location evidence="1 7">Membrane</location>
        <topology evidence="1 7">Multi-pass membrane protein</topology>
    </subcellularLocation>
</comment>
<organism evidence="9">
    <name type="scientific">Laccaria bicolor (strain S238N-H82 / ATCC MYA-4686)</name>
    <name type="common">Bicoloured deceiver</name>
    <name type="synonym">Laccaria laccata var. bicolor</name>
    <dbReference type="NCBI Taxonomy" id="486041"/>
    <lineage>
        <taxon>Eukaryota</taxon>
        <taxon>Fungi</taxon>
        <taxon>Dikarya</taxon>
        <taxon>Basidiomycota</taxon>
        <taxon>Agaricomycotina</taxon>
        <taxon>Agaricomycetes</taxon>
        <taxon>Agaricomycetidae</taxon>
        <taxon>Agaricales</taxon>
        <taxon>Agaricineae</taxon>
        <taxon>Hydnangiaceae</taxon>
        <taxon>Laccaria</taxon>
    </lineage>
</organism>
<evidence type="ECO:0000313" key="9">
    <source>
        <dbReference type="Proteomes" id="UP000001194"/>
    </source>
</evidence>
<evidence type="ECO:0000256" key="6">
    <source>
        <dbReference type="ARBA" id="ARBA00023136"/>
    </source>
</evidence>
<dbReference type="InParanoid" id="B0DGZ8"/>
<proteinExistence type="inferred from homology"/>
<name>B0DGZ8_LACBS</name>
<comment type="similarity">
    <text evidence="2 7">Belongs to the ferroportin (FP) (TC 2.A.100) family. SLC40A subfamily.</text>
</comment>
<keyword evidence="6 7" id="KW-0472">Membrane</keyword>
<dbReference type="PANTHER" id="PTHR11660:SF57">
    <property type="entry name" value="SOLUTE CARRIER FAMILY 40 MEMBER"/>
    <property type="match status" value="1"/>
</dbReference>
<reference evidence="8 9" key="1">
    <citation type="journal article" date="2008" name="Nature">
        <title>The genome of Laccaria bicolor provides insights into mycorrhizal symbiosis.</title>
        <authorList>
            <person name="Martin F."/>
            <person name="Aerts A."/>
            <person name="Ahren D."/>
            <person name="Brun A."/>
            <person name="Danchin E.G.J."/>
            <person name="Duchaussoy F."/>
            <person name="Gibon J."/>
            <person name="Kohler A."/>
            <person name="Lindquist E."/>
            <person name="Pereda V."/>
            <person name="Salamov A."/>
            <person name="Shapiro H.J."/>
            <person name="Wuyts J."/>
            <person name="Blaudez D."/>
            <person name="Buee M."/>
            <person name="Brokstein P."/>
            <person name="Canbaeck B."/>
            <person name="Cohen D."/>
            <person name="Courty P.E."/>
            <person name="Coutinho P.M."/>
            <person name="Delaruelle C."/>
            <person name="Detter J.C."/>
            <person name="Deveau A."/>
            <person name="DiFazio S."/>
            <person name="Duplessis S."/>
            <person name="Fraissinet-Tachet L."/>
            <person name="Lucic E."/>
            <person name="Frey-Klett P."/>
            <person name="Fourrey C."/>
            <person name="Feussner I."/>
            <person name="Gay G."/>
            <person name="Grimwood J."/>
            <person name="Hoegger P.J."/>
            <person name="Jain P."/>
            <person name="Kilaru S."/>
            <person name="Labbe J."/>
            <person name="Lin Y.C."/>
            <person name="Legue V."/>
            <person name="Le Tacon F."/>
            <person name="Marmeisse R."/>
            <person name="Melayah D."/>
            <person name="Montanini B."/>
            <person name="Muratet M."/>
            <person name="Nehls U."/>
            <person name="Niculita-Hirzel H."/>
            <person name="Oudot-Le Secq M.P."/>
            <person name="Peter M."/>
            <person name="Quesneville H."/>
            <person name="Rajashekar B."/>
            <person name="Reich M."/>
            <person name="Rouhier N."/>
            <person name="Schmutz J."/>
            <person name="Yin T."/>
            <person name="Chalot M."/>
            <person name="Henrissat B."/>
            <person name="Kuees U."/>
            <person name="Lucas S."/>
            <person name="Van de Peer Y."/>
            <person name="Podila G.K."/>
            <person name="Polle A."/>
            <person name="Pukkila P.J."/>
            <person name="Richardson P.M."/>
            <person name="Rouze P."/>
            <person name="Sanders I.R."/>
            <person name="Stajich J.E."/>
            <person name="Tunlid A."/>
            <person name="Tuskan G."/>
            <person name="Grigoriev I.V."/>
        </authorList>
    </citation>
    <scope>NUCLEOTIDE SEQUENCE [LARGE SCALE GENOMIC DNA]</scope>
    <source>
        <strain evidence="9">S238N-H82 / ATCC MYA-4686</strain>
    </source>
</reference>
<evidence type="ECO:0000256" key="1">
    <source>
        <dbReference type="ARBA" id="ARBA00004141"/>
    </source>
</evidence>
<dbReference type="InterPro" id="IPR009716">
    <property type="entry name" value="Ferroportin-1"/>
</dbReference>
<feature type="transmembrane region" description="Helical" evidence="7">
    <location>
        <begin position="356"/>
        <end position="376"/>
    </location>
</feature>
<dbReference type="SUPFAM" id="SSF103473">
    <property type="entry name" value="MFS general substrate transporter"/>
    <property type="match status" value="1"/>
</dbReference>
<protein>
    <recommendedName>
        <fullName evidence="7">Solute carrier family 40 member</fullName>
    </recommendedName>
</protein>
<evidence type="ECO:0000256" key="5">
    <source>
        <dbReference type="ARBA" id="ARBA00022989"/>
    </source>
</evidence>
<feature type="transmembrane region" description="Helical" evidence="7">
    <location>
        <begin position="418"/>
        <end position="437"/>
    </location>
</feature>
<dbReference type="InterPro" id="IPR036259">
    <property type="entry name" value="MFS_trans_sf"/>
</dbReference>
<dbReference type="RefSeq" id="XP_001883100.1">
    <property type="nucleotide sequence ID" value="XM_001883065.1"/>
</dbReference>